<feature type="compositionally biased region" description="Polar residues" evidence="2">
    <location>
        <begin position="276"/>
        <end position="289"/>
    </location>
</feature>
<accession>A0A218ZFB5</accession>
<evidence type="ECO:0000313" key="4">
    <source>
        <dbReference type="Proteomes" id="UP000242519"/>
    </source>
</evidence>
<evidence type="ECO:0000256" key="1">
    <source>
        <dbReference type="SAM" id="Coils"/>
    </source>
</evidence>
<evidence type="ECO:0000313" key="3">
    <source>
        <dbReference type="EMBL" id="OWP06678.1"/>
    </source>
</evidence>
<dbReference type="EMBL" id="MZNU01000038">
    <property type="protein sequence ID" value="OWP06678.1"/>
    <property type="molecule type" value="Genomic_DNA"/>
</dbReference>
<dbReference type="Proteomes" id="UP000242519">
    <property type="component" value="Unassembled WGS sequence"/>
</dbReference>
<protein>
    <submittedName>
        <fullName evidence="3">Uncharacterized protein</fullName>
    </submittedName>
</protein>
<dbReference type="InParanoid" id="A0A218ZFB5"/>
<dbReference type="AlphaFoldDB" id="A0A218ZFB5"/>
<feature type="coiled-coil region" evidence="1">
    <location>
        <begin position="161"/>
        <end position="188"/>
    </location>
</feature>
<feature type="coiled-coil region" evidence="1">
    <location>
        <begin position="55"/>
        <end position="89"/>
    </location>
</feature>
<name>A0A218ZFB5_9HELO</name>
<gene>
    <name evidence="3" type="ORF">B2J93_5157</name>
</gene>
<keyword evidence="4" id="KW-1185">Reference proteome</keyword>
<organism evidence="3 4">
    <name type="scientific">Diplocarpon coronariae</name>
    <dbReference type="NCBI Taxonomy" id="2795749"/>
    <lineage>
        <taxon>Eukaryota</taxon>
        <taxon>Fungi</taxon>
        <taxon>Dikarya</taxon>
        <taxon>Ascomycota</taxon>
        <taxon>Pezizomycotina</taxon>
        <taxon>Leotiomycetes</taxon>
        <taxon>Helotiales</taxon>
        <taxon>Drepanopezizaceae</taxon>
        <taxon>Diplocarpon</taxon>
    </lineage>
</organism>
<keyword evidence="1" id="KW-0175">Coiled coil</keyword>
<evidence type="ECO:0000256" key="2">
    <source>
        <dbReference type="SAM" id="MobiDB-lite"/>
    </source>
</evidence>
<reference evidence="3 4" key="1">
    <citation type="submission" date="2017-04" db="EMBL/GenBank/DDBJ databases">
        <title>Draft genome sequence of Marssonina coronaria NL1: causal agent of apple blotch.</title>
        <authorList>
            <person name="Cheng Q."/>
        </authorList>
    </citation>
    <scope>NUCLEOTIDE SEQUENCE [LARGE SCALE GENOMIC DNA]</scope>
    <source>
        <strain evidence="3 4">NL1</strain>
    </source>
</reference>
<feature type="compositionally biased region" description="Polar residues" evidence="2">
    <location>
        <begin position="318"/>
        <end position="329"/>
    </location>
</feature>
<comment type="caution">
    <text evidence="3">The sequence shown here is derived from an EMBL/GenBank/DDBJ whole genome shotgun (WGS) entry which is preliminary data.</text>
</comment>
<feature type="compositionally biased region" description="Polar residues" evidence="2">
    <location>
        <begin position="229"/>
        <end position="240"/>
    </location>
</feature>
<sequence length="368" mass="41303">MRSRNASLRQELCELKLKNVSVVSELETAKKKSLSQSESLREHRQAYADVVASAKKKGEAEFQDLQNKISKVSRENESMRAQLEVKRIEQIEKGLKIKTLQGEVNNTVKMQASDIERLEAEAKVAKTALASQNARIKTSDETKSRVLGKYFALKASHASHVHENRKKVESLQNSLNNSEDTAKMILSENDDLHKSLEDLQGSIASFAGLHGFIRADDSQSFNLARARRNNVSENESSASGLPSDLTPRALFGFPHNSQVNDDINRAEGPREFLHSPQRNISSSDSSPNGFNDGMESWGSGDFQNRDMAEAGSPRARAQSMSFNRSNRSNDWIRPNLPLRQGSNENDTPQGFYRVNAHFKRYPRSLRRT</sequence>
<feature type="compositionally biased region" description="Basic and acidic residues" evidence="2">
    <location>
        <begin position="262"/>
        <end position="273"/>
    </location>
</feature>
<proteinExistence type="predicted"/>
<feature type="region of interest" description="Disordered" evidence="2">
    <location>
        <begin position="229"/>
        <end position="351"/>
    </location>
</feature>